<organism evidence="1 2">
    <name type="scientific">Rangifer tarandus platyrhynchus</name>
    <name type="common">Svalbard reindeer</name>
    <dbReference type="NCBI Taxonomy" id="3082113"/>
    <lineage>
        <taxon>Eukaryota</taxon>
        <taxon>Metazoa</taxon>
        <taxon>Chordata</taxon>
        <taxon>Craniata</taxon>
        <taxon>Vertebrata</taxon>
        <taxon>Euteleostomi</taxon>
        <taxon>Mammalia</taxon>
        <taxon>Eutheria</taxon>
        <taxon>Laurasiatheria</taxon>
        <taxon>Artiodactyla</taxon>
        <taxon>Ruminantia</taxon>
        <taxon>Pecora</taxon>
        <taxon>Cervidae</taxon>
        <taxon>Odocoileinae</taxon>
        <taxon>Rangifer</taxon>
    </lineage>
</organism>
<accession>A0ABN8ZPK4</accession>
<reference evidence="1" key="1">
    <citation type="submission" date="2023-04" db="EMBL/GenBank/DDBJ databases">
        <authorList>
            <consortium name="ELIXIR-Norway"/>
        </authorList>
    </citation>
    <scope>NUCLEOTIDE SEQUENCE [LARGE SCALE GENOMIC DNA]</scope>
</reference>
<dbReference type="EMBL" id="OX459941">
    <property type="protein sequence ID" value="CAI9175852.1"/>
    <property type="molecule type" value="Genomic_DNA"/>
</dbReference>
<dbReference type="Proteomes" id="UP001176941">
    <property type="component" value="Chromosome 5"/>
</dbReference>
<name>A0ABN8ZPK4_RANTA</name>
<evidence type="ECO:0000313" key="1">
    <source>
        <dbReference type="EMBL" id="CAI9175852.1"/>
    </source>
</evidence>
<sequence length="82" mass="9310">MGSPPNREGLRLRRPSPPRPVPASVGFLFCALPLPPPSGFPRHDPRLWRSCLLEFPERQEPRSVLIRMGSTEFRLRQAPSPL</sequence>
<evidence type="ECO:0000313" key="2">
    <source>
        <dbReference type="Proteomes" id="UP001176941"/>
    </source>
</evidence>
<keyword evidence="2" id="KW-1185">Reference proteome</keyword>
<proteinExistence type="predicted"/>
<protein>
    <submittedName>
        <fullName evidence="1">Uncharacterized protein</fullName>
    </submittedName>
</protein>
<gene>
    <name evidence="1" type="ORF">MRATA1EN1_LOCUS24814</name>
</gene>